<sequence>MDTVRVLIIGIGGVGGYFGGHLADHYADHDEVEVIFMARGLHKEKMKNNGLELLDGSSRIICKPSLITENSSEIGKVDYIIVCTKSSELSATMKSINNCIDETTVIIPLQNGVVSTEIIQQIYPHNLVTYGCAYVISRIVEPGKIVALAYDNRIYFGSDNPGDKRLIHLESILRDAGINAKNSQNIKEIIWEKYIMVAVMATATSYFDENIGEILNDTEKRDLLIRLIHEAVKVSEALQIEFTEDIHLLTLKKFEAMDPAASTSLHHDLKNKKTANELEYLTGYMASKARQFHVETPVLEKMYNYLQLSMSSFSKV</sequence>
<evidence type="ECO:0000313" key="12">
    <source>
        <dbReference type="EMBL" id="TQM21078.1"/>
    </source>
</evidence>
<keyword evidence="6 9" id="KW-0560">Oxidoreductase</keyword>
<dbReference type="InterPro" id="IPR036291">
    <property type="entry name" value="NAD(P)-bd_dom_sf"/>
</dbReference>
<evidence type="ECO:0000313" key="13">
    <source>
        <dbReference type="Proteomes" id="UP000316437"/>
    </source>
</evidence>
<comment type="caution">
    <text evidence="12">The sequence shown here is derived from an EMBL/GenBank/DDBJ whole genome shotgun (WGS) entry which is preliminary data.</text>
</comment>
<comment type="catalytic activity">
    <reaction evidence="8 9">
        <text>(R)-pantoate + NADP(+) = 2-dehydropantoate + NADPH + H(+)</text>
        <dbReference type="Rhea" id="RHEA:16233"/>
        <dbReference type="ChEBI" id="CHEBI:11561"/>
        <dbReference type="ChEBI" id="CHEBI:15378"/>
        <dbReference type="ChEBI" id="CHEBI:15980"/>
        <dbReference type="ChEBI" id="CHEBI:57783"/>
        <dbReference type="ChEBI" id="CHEBI:58349"/>
        <dbReference type="EC" id="1.1.1.169"/>
    </reaction>
</comment>
<name>A0A543EHL0_9FLAO</name>
<keyword evidence="13" id="KW-1185">Reference proteome</keyword>
<proteinExistence type="inferred from homology"/>
<dbReference type="GO" id="GO:0015940">
    <property type="term" value="P:pantothenate biosynthetic process"/>
    <property type="evidence" value="ECO:0007669"/>
    <property type="project" value="UniProtKB-UniPathway"/>
</dbReference>
<organism evidence="12 13">
    <name type="scientific">Chryseobacterium aquifrigidense</name>
    <dbReference type="NCBI Taxonomy" id="558021"/>
    <lineage>
        <taxon>Bacteria</taxon>
        <taxon>Pseudomonadati</taxon>
        <taxon>Bacteroidota</taxon>
        <taxon>Flavobacteriia</taxon>
        <taxon>Flavobacteriales</taxon>
        <taxon>Weeksellaceae</taxon>
        <taxon>Chryseobacterium group</taxon>
        <taxon>Chryseobacterium</taxon>
    </lineage>
</organism>
<dbReference type="SUPFAM" id="SSF48179">
    <property type="entry name" value="6-phosphogluconate dehydrogenase C-terminal domain-like"/>
    <property type="match status" value="1"/>
</dbReference>
<evidence type="ECO:0000256" key="4">
    <source>
        <dbReference type="ARBA" id="ARBA00019465"/>
    </source>
</evidence>
<dbReference type="UniPathway" id="UPA00028">
    <property type="reaction ID" value="UER00004"/>
</dbReference>
<feature type="domain" description="Ketopantoate reductase N-terminal" evidence="10">
    <location>
        <begin position="6"/>
        <end position="158"/>
    </location>
</feature>
<comment type="function">
    <text evidence="9">Catalyzes the NADPH-dependent reduction of ketopantoate into pantoic acid.</text>
</comment>
<evidence type="ECO:0000256" key="1">
    <source>
        <dbReference type="ARBA" id="ARBA00004994"/>
    </source>
</evidence>
<dbReference type="InterPro" id="IPR013752">
    <property type="entry name" value="KPA_reductase"/>
</dbReference>
<evidence type="ECO:0000256" key="8">
    <source>
        <dbReference type="ARBA" id="ARBA00048793"/>
    </source>
</evidence>
<evidence type="ECO:0000256" key="3">
    <source>
        <dbReference type="ARBA" id="ARBA00013014"/>
    </source>
</evidence>
<keyword evidence="9" id="KW-0566">Pantothenate biosynthesis</keyword>
<dbReference type="Pfam" id="PF08546">
    <property type="entry name" value="ApbA_C"/>
    <property type="match status" value="1"/>
</dbReference>
<comment type="similarity">
    <text evidence="2 9">Belongs to the ketopantoate reductase family.</text>
</comment>
<keyword evidence="5 9" id="KW-0521">NADP</keyword>
<reference evidence="12 13" key="1">
    <citation type="submission" date="2019-06" db="EMBL/GenBank/DDBJ databases">
        <title>Sorghum-associated microbial communities from plants grown in Nebraska, USA.</title>
        <authorList>
            <person name="Schachtman D."/>
        </authorList>
    </citation>
    <scope>NUCLEOTIDE SEQUENCE [LARGE SCALE GENOMIC DNA]</scope>
    <source>
        <strain evidence="12 13">110</strain>
    </source>
</reference>
<comment type="pathway">
    <text evidence="1 9">Cofactor biosynthesis; (R)-pantothenate biosynthesis; (R)-pantoate from 3-methyl-2-oxobutanoate: step 2/2.</text>
</comment>
<dbReference type="EMBL" id="VFPD01000001">
    <property type="protein sequence ID" value="TQM21078.1"/>
    <property type="molecule type" value="Genomic_DNA"/>
</dbReference>
<dbReference type="Proteomes" id="UP000316437">
    <property type="component" value="Unassembled WGS sequence"/>
</dbReference>
<dbReference type="NCBIfam" id="TIGR00745">
    <property type="entry name" value="apbA_panE"/>
    <property type="match status" value="1"/>
</dbReference>
<dbReference type="SUPFAM" id="SSF51735">
    <property type="entry name" value="NAD(P)-binding Rossmann-fold domains"/>
    <property type="match status" value="1"/>
</dbReference>
<dbReference type="AlphaFoldDB" id="A0A543EHL0"/>
<protein>
    <recommendedName>
        <fullName evidence="4 9">2-dehydropantoate 2-reductase</fullName>
        <ecNumber evidence="3 9">1.1.1.169</ecNumber>
    </recommendedName>
    <alternativeName>
        <fullName evidence="7 9">Ketopantoate reductase</fullName>
    </alternativeName>
</protein>
<dbReference type="Gene3D" id="3.40.50.720">
    <property type="entry name" value="NAD(P)-binding Rossmann-like Domain"/>
    <property type="match status" value="1"/>
</dbReference>
<feature type="domain" description="Ketopantoate reductase C-terminal" evidence="11">
    <location>
        <begin position="185"/>
        <end position="307"/>
    </location>
</feature>
<dbReference type="Gene3D" id="1.10.1040.10">
    <property type="entry name" value="N-(1-d-carboxylethyl)-l-norvaline Dehydrogenase, domain 2"/>
    <property type="match status" value="1"/>
</dbReference>
<dbReference type="Pfam" id="PF02558">
    <property type="entry name" value="ApbA"/>
    <property type="match status" value="1"/>
</dbReference>
<evidence type="ECO:0000256" key="5">
    <source>
        <dbReference type="ARBA" id="ARBA00022857"/>
    </source>
</evidence>
<gene>
    <name evidence="12" type="ORF">FB551_0759</name>
</gene>
<dbReference type="InterPro" id="IPR008927">
    <property type="entry name" value="6-PGluconate_DH-like_C_sf"/>
</dbReference>
<dbReference type="InterPro" id="IPR013332">
    <property type="entry name" value="KPR_N"/>
</dbReference>
<evidence type="ECO:0000256" key="2">
    <source>
        <dbReference type="ARBA" id="ARBA00007870"/>
    </source>
</evidence>
<evidence type="ECO:0000256" key="9">
    <source>
        <dbReference type="RuleBase" id="RU362068"/>
    </source>
</evidence>
<accession>A0A543EHL0</accession>
<evidence type="ECO:0000256" key="7">
    <source>
        <dbReference type="ARBA" id="ARBA00032024"/>
    </source>
</evidence>
<evidence type="ECO:0000259" key="11">
    <source>
        <dbReference type="Pfam" id="PF08546"/>
    </source>
</evidence>
<dbReference type="InterPro" id="IPR003710">
    <property type="entry name" value="ApbA"/>
</dbReference>
<dbReference type="InterPro" id="IPR051402">
    <property type="entry name" value="KPR-Related"/>
</dbReference>
<dbReference type="GO" id="GO:0005737">
    <property type="term" value="C:cytoplasm"/>
    <property type="evidence" value="ECO:0007669"/>
    <property type="project" value="TreeGrafter"/>
</dbReference>
<dbReference type="InterPro" id="IPR013328">
    <property type="entry name" value="6PGD_dom2"/>
</dbReference>
<evidence type="ECO:0000256" key="6">
    <source>
        <dbReference type="ARBA" id="ARBA00023002"/>
    </source>
</evidence>
<dbReference type="PANTHER" id="PTHR21708">
    <property type="entry name" value="PROBABLE 2-DEHYDROPANTOATE 2-REDUCTASE"/>
    <property type="match status" value="1"/>
</dbReference>
<dbReference type="EC" id="1.1.1.169" evidence="3 9"/>
<dbReference type="RefSeq" id="WP_142015182.1">
    <property type="nucleotide sequence ID" value="NZ_VFPD01000001.1"/>
</dbReference>
<dbReference type="GO" id="GO:0008677">
    <property type="term" value="F:2-dehydropantoate 2-reductase activity"/>
    <property type="evidence" value="ECO:0007669"/>
    <property type="project" value="UniProtKB-EC"/>
</dbReference>
<evidence type="ECO:0000259" key="10">
    <source>
        <dbReference type="Pfam" id="PF02558"/>
    </source>
</evidence>
<dbReference type="PANTHER" id="PTHR21708:SF26">
    <property type="entry name" value="2-DEHYDROPANTOATE 2-REDUCTASE"/>
    <property type="match status" value="1"/>
</dbReference>